<reference evidence="2 3" key="1">
    <citation type="submission" date="2018-06" db="EMBL/GenBank/DDBJ databases">
        <title>Mucibacter soli gen. nov., sp. nov., a new member of the family Chitinophagaceae producing mucin.</title>
        <authorList>
            <person name="Kim M.-K."/>
            <person name="Park S."/>
            <person name="Kim T.-S."/>
            <person name="Joung Y."/>
            <person name="Han J.-H."/>
            <person name="Kim S.B."/>
        </authorList>
    </citation>
    <scope>NUCLEOTIDE SEQUENCE [LARGE SCALE GENOMIC DNA]</scope>
    <source>
        <strain evidence="2 3">R1-15</strain>
    </source>
</reference>
<feature type="coiled-coil region" evidence="1">
    <location>
        <begin position="3"/>
        <end position="37"/>
    </location>
</feature>
<dbReference type="Proteomes" id="UP000248745">
    <property type="component" value="Unassembled WGS sequence"/>
</dbReference>
<dbReference type="OrthoDB" id="674775at2"/>
<protein>
    <submittedName>
        <fullName evidence="2">Uncharacterized protein</fullName>
    </submittedName>
</protein>
<evidence type="ECO:0000313" key="3">
    <source>
        <dbReference type="Proteomes" id="UP000248745"/>
    </source>
</evidence>
<keyword evidence="1" id="KW-0175">Coiled coil</keyword>
<evidence type="ECO:0000256" key="1">
    <source>
        <dbReference type="SAM" id="Coils"/>
    </source>
</evidence>
<dbReference type="EMBL" id="QKTW01000002">
    <property type="protein sequence ID" value="PZF74863.1"/>
    <property type="molecule type" value="Genomic_DNA"/>
</dbReference>
<keyword evidence="3" id="KW-1185">Reference proteome</keyword>
<organism evidence="2 3">
    <name type="scientific">Taibaiella soli</name>
    <dbReference type="NCBI Taxonomy" id="1649169"/>
    <lineage>
        <taxon>Bacteria</taxon>
        <taxon>Pseudomonadati</taxon>
        <taxon>Bacteroidota</taxon>
        <taxon>Chitinophagia</taxon>
        <taxon>Chitinophagales</taxon>
        <taxon>Chitinophagaceae</taxon>
        <taxon>Taibaiella</taxon>
    </lineage>
</organism>
<sequence length="119" mass="13674">MEKTKHIEAVRKAQIELEELGNRNIRLKEELSEAVRREVNAAFVEKAERFQQSFLEKDQIIALLRHDARILIEKLKLDIATDADLVQCTRLKADVRRLASNASENTLSFQSFLANEPAN</sequence>
<dbReference type="RefSeq" id="WP_110997069.1">
    <property type="nucleotide sequence ID" value="NZ_QKTW01000002.1"/>
</dbReference>
<comment type="caution">
    <text evidence="2">The sequence shown here is derived from an EMBL/GenBank/DDBJ whole genome shotgun (WGS) entry which is preliminary data.</text>
</comment>
<gene>
    <name evidence="2" type="ORF">DN068_01315</name>
</gene>
<proteinExistence type="predicted"/>
<evidence type="ECO:0000313" key="2">
    <source>
        <dbReference type="EMBL" id="PZF74863.1"/>
    </source>
</evidence>
<accession>A0A2W2C413</accession>
<dbReference type="AlphaFoldDB" id="A0A2W2C413"/>
<name>A0A2W2C413_9BACT</name>